<evidence type="ECO:0000256" key="2">
    <source>
        <dbReference type="ARBA" id="ARBA00011738"/>
    </source>
</evidence>
<evidence type="ECO:0000259" key="9">
    <source>
        <dbReference type="PROSITE" id="PS51747"/>
    </source>
</evidence>
<dbReference type="PATRIC" id="fig|742823.3.peg.1046"/>
<dbReference type="AlphaFoldDB" id="K1JUG9"/>
<evidence type="ECO:0000256" key="6">
    <source>
        <dbReference type="ARBA" id="ARBA00022833"/>
    </source>
</evidence>
<keyword evidence="4 8" id="KW-0479">Metal-binding</keyword>
<dbReference type="CDD" id="cd01285">
    <property type="entry name" value="nucleoside_deaminase"/>
    <property type="match status" value="1"/>
</dbReference>
<dbReference type="PANTHER" id="PTHR11079:SF179">
    <property type="entry name" value="TRNA(ADENINE(34)) DEAMINASE, CHLOROPLASTIC"/>
    <property type="match status" value="1"/>
</dbReference>
<feature type="domain" description="CMP/dCMP-type deaminase" evidence="9">
    <location>
        <begin position="152"/>
        <end position="264"/>
    </location>
</feature>
<comment type="subunit">
    <text evidence="2 8">Homodimer.</text>
</comment>
<evidence type="ECO:0000256" key="5">
    <source>
        <dbReference type="ARBA" id="ARBA00022801"/>
    </source>
</evidence>
<dbReference type="OrthoDB" id="9802676at2"/>
<name>K1JUG9_9BURK</name>
<dbReference type="PROSITE" id="PS51747">
    <property type="entry name" value="CYT_DCMP_DEAMINASES_2"/>
    <property type="match status" value="1"/>
</dbReference>
<feature type="binding site" evidence="8">
    <location>
        <position position="236"/>
    </location>
    <ligand>
        <name>Zn(2+)</name>
        <dbReference type="ChEBI" id="CHEBI:29105"/>
        <note>catalytic</note>
    </ligand>
</feature>
<dbReference type="PANTHER" id="PTHR11079">
    <property type="entry name" value="CYTOSINE DEAMINASE FAMILY MEMBER"/>
    <property type="match status" value="1"/>
</dbReference>
<dbReference type="Proteomes" id="UP000005835">
    <property type="component" value="Unassembled WGS sequence"/>
</dbReference>
<evidence type="ECO:0000313" key="10">
    <source>
        <dbReference type="EMBL" id="EKB31342.1"/>
    </source>
</evidence>
<dbReference type="GO" id="GO:0008270">
    <property type="term" value="F:zinc ion binding"/>
    <property type="evidence" value="ECO:0007669"/>
    <property type="project" value="UniProtKB-UniRule"/>
</dbReference>
<keyword evidence="6 8" id="KW-0862">Zinc</keyword>
<evidence type="ECO:0000256" key="3">
    <source>
        <dbReference type="ARBA" id="ARBA00022694"/>
    </source>
</evidence>
<dbReference type="RefSeq" id="WP_005434816.1">
    <property type="nucleotide sequence ID" value="NZ_JH815515.1"/>
</dbReference>
<evidence type="ECO:0000313" key="11">
    <source>
        <dbReference type="Proteomes" id="UP000005835"/>
    </source>
</evidence>
<dbReference type="HAMAP" id="MF_00972">
    <property type="entry name" value="tRNA_aden_deaminase"/>
    <property type="match status" value="1"/>
</dbReference>
<dbReference type="Pfam" id="PF00383">
    <property type="entry name" value="dCMP_cyt_deam_1"/>
    <property type="match status" value="1"/>
</dbReference>
<gene>
    <name evidence="8" type="primary">tadA</name>
    <name evidence="10" type="ORF">HMPREF9465_01057</name>
</gene>
<comment type="function">
    <text evidence="8">Catalyzes the deamination of adenosine to inosine at the wobble position 34 of tRNA(Arg2).</text>
</comment>
<accession>K1JUG9</accession>
<evidence type="ECO:0000256" key="7">
    <source>
        <dbReference type="ARBA" id="ARBA00048045"/>
    </source>
</evidence>
<keyword evidence="5 8" id="KW-0378">Hydrolase</keyword>
<comment type="cofactor">
    <cofactor evidence="8">
        <name>Zn(2+)</name>
        <dbReference type="ChEBI" id="CHEBI:29105"/>
    </cofactor>
    <text evidence="8">Binds 1 zinc ion per subunit.</text>
</comment>
<organism evidence="10 11">
    <name type="scientific">Sutterella wadsworthensis 2_1_59BFAA</name>
    <dbReference type="NCBI Taxonomy" id="742823"/>
    <lineage>
        <taxon>Bacteria</taxon>
        <taxon>Pseudomonadati</taxon>
        <taxon>Pseudomonadota</taxon>
        <taxon>Betaproteobacteria</taxon>
        <taxon>Burkholderiales</taxon>
        <taxon>Sutterellaceae</taxon>
        <taxon>Sutterella</taxon>
    </lineage>
</organism>
<feature type="active site" description="Proton donor" evidence="8">
    <location>
        <position position="205"/>
    </location>
</feature>
<dbReference type="InterPro" id="IPR016192">
    <property type="entry name" value="APOBEC/CMP_deaminase_Zn-bd"/>
</dbReference>
<dbReference type="HOGENOM" id="CLU_073331_0_0_4"/>
<evidence type="ECO:0000256" key="1">
    <source>
        <dbReference type="ARBA" id="ARBA00010669"/>
    </source>
</evidence>
<dbReference type="PROSITE" id="PS00903">
    <property type="entry name" value="CYT_DCMP_DEAMINASES_1"/>
    <property type="match status" value="1"/>
</dbReference>
<dbReference type="InterPro" id="IPR016193">
    <property type="entry name" value="Cytidine_deaminase-like"/>
</dbReference>
<dbReference type="STRING" id="742823.HMPREF9465_01057"/>
<dbReference type="GO" id="GO:0052717">
    <property type="term" value="F:tRNA-specific adenosine-34 deaminase activity"/>
    <property type="evidence" value="ECO:0007669"/>
    <property type="project" value="UniProtKB-UniRule"/>
</dbReference>
<dbReference type="InterPro" id="IPR002125">
    <property type="entry name" value="CMP_dCMP_dom"/>
</dbReference>
<dbReference type="EC" id="3.5.4.33" evidence="8"/>
<dbReference type="NCBIfam" id="NF008113">
    <property type="entry name" value="PRK10860.1"/>
    <property type="match status" value="1"/>
</dbReference>
<dbReference type="InterPro" id="IPR028883">
    <property type="entry name" value="tRNA_aden_deaminase"/>
</dbReference>
<dbReference type="Gene3D" id="3.40.140.10">
    <property type="entry name" value="Cytidine Deaminase, domain 2"/>
    <property type="match status" value="1"/>
</dbReference>
<feature type="binding site" evidence="8">
    <location>
        <position position="203"/>
    </location>
    <ligand>
        <name>Zn(2+)</name>
        <dbReference type="ChEBI" id="CHEBI:29105"/>
        <note>catalytic</note>
    </ligand>
</feature>
<protein>
    <recommendedName>
        <fullName evidence="8">tRNA-specific adenosine deaminase</fullName>
        <ecNumber evidence="8">3.5.4.33</ecNumber>
    </recommendedName>
</protein>
<feature type="binding site" evidence="8">
    <location>
        <position position="233"/>
    </location>
    <ligand>
        <name>Zn(2+)</name>
        <dbReference type="ChEBI" id="CHEBI:29105"/>
        <note>catalytic</note>
    </ligand>
</feature>
<comment type="caution">
    <text evidence="10">The sequence shown here is derived from an EMBL/GenBank/DDBJ whole genome shotgun (WGS) entry which is preliminary data.</text>
</comment>
<dbReference type="SUPFAM" id="SSF53927">
    <property type="entry name" value="Cytidine deaminase-like"/>
    <property type="match status" value="1"/>
</dbReference>
<keyword evidence="11" id="KW-1185">Reference proteome</keyword>
<evidence type="ECO:0000256" key="4">
    <source>
        <dbReference type="ARBA" id="ARBA00022723"/>
    </source>
</evidence>
<dbReference type="FunFam" id="3.40.140.10:FF:000005">
    <property type="entry name" value="tRNA-specific adenosine deaminase"/>
    <property type="match status" value="1"/>
</dbReference>
<proteinExistence type="inferred from homology"/>
<dbReference type="eggNOG" id="COG0590">
    <property type="taxonomic scope" value="Bacteria"/>
</dbReference>
<comment type="catalytic activity">
    <reaction evidence="7 8">
        <text>adenosine(34) in tRNA + H2O + H(+) = inosine(34) in tRNA + NH4(+)</text>
        <dbReference type="Rhea" id="RHEA:43168"/>
        <dbReference type="Rhea" id="RHEA-COMP:10373"/>
        <dbReference type="Rhea" id="RHEA-COMP:10374"/>
        <dbReference type="ChEBI" id="CHEBI:15377"/>
        <dbReference type="ChEBI" id="CHEBI:15378"/>
        <dbReference type="ChEBI" id="CHEBI:28938"/>
        <dbReference type="ChEBI" id="CHEBI:74411"/>
        <dbReference type="ChEBI" id="CHEBI:82852"/>
        <dbReference type="EC" id="3.5.4.33"/>
    </reaction>
</comment>
<keyword evidence="3 8" id="KW-0819">tRNA processing</keyword>
<sequence length="313" mass="33360">MYSLIVRDYSIADIEAFSALSIRRGSTIASLAKASSDNLRIVTGAWLLFLPKAADEAAVRASAERFLAGPGAWMNETPEGLVAAALESGLLEKTFEGFANGLAPRPNVTAARLTDELETAAAILAARRARTREALQAKNRAVNSGEPPVDDEADRRFMTEALAEARAAAQAGEVPVGAVLVADGRIIACAGNRTLRNGDPTAHAEMLVLREGARVMKNHRLAETTLYVTLEPCPMCAGAIVQARPGRIVFGATDERMGAVGGALSLFELPGVNHRPWVRRGVMAQEAKTLLADFFAARRGAKENEREGEGEAR</sequence>
<evidence type="ECO:0000256" key="8">
    <source>
        <dbReference type="HAMAP-Rule" id="MF_00972"/>
    </source>
</evidence>
<comment type="similarity">
    <text evidence="1">Belongs to the cytidine and deoxycytidylate deaminase family. ADAT2 subfamily.</text>
</comment>
<dbReference type="GO" id="GO:0002100">
    <property type="term" value="P:tRNA wobble adenosine to inosine editing"/>
    <property type="evidence" value="ECO:0007669"/>
    <property type="project" value="UniProtKB-UniRule"/>
</dbReference>
<dbReference type="EMBL" id="ADMG01000028">
    <property type="protein sequence ID" value="EKB31342.1"/>
    <property type="molecule type" value="Genomic_DNA"/>
</dbReference>
<reference evidence="10 11" key="1">
    <citation type="submission" date="2012-05" db="EMBL/GenBank/DDBJ databases">
        <title>The Genome Sequence of Sutterella wadsworthensis 2_1_59BFAA.</title>
        <authorList>
            <consortium name="The Broad Institute Genome Sequencing Platform"/>
            <person name="Earl A."/>
            <person name="Ward D."/>
            <person name="Feldgarden M."/>
            <person name="Gevers D."/>
            <person name="Daigneault M."/>
            <person name="Strauss J."/>
            <person name="Allen-Vercoe E."/>
            <person name="Walker B."/>
            <person name="Young S.K."/>
            <person name="Zeng Q."/>
            <person name="Gargeya S."/>
            <person name="Fitzgerald M."/>
            <person name="Haas B."/>
            <person name="Abouelleil A."/>
            <person name="Alvarado L."/>
            <person name="Arachchi H.M."/>
            <person name="Berlin A.M."/>
            <person name="Chapman S.B."/>
            <person name="Goldberg J."/>
            <person name="Griggs A."/>
            <person name="Gujja S."/>
            <person name="Hansen M."/>
            <person name="Howarth C."/>
            <person name="Imamovic A."/>
            <person name="Larimer J."/>
            <person name="McCowen C."/>
            <person name="Montmayeur A."/>
            <person name="Murphy C."/>
            <person name="Neiman D."/>
            <person name="Pearson M."/>
            <person name="Priest M."/>
            <person name="Roberts A."/>
            <person name="Saif S."/>
            <person name="Shea T."/>
            <person name="Sisk P."/>
            <person name="Sykes S."/>
            <person name="Wortman J."/>
            <person name="Nusbaum C."/>
            <person name="Birren B."/>
        </authorList>
    </citation>
    <scope>NUCLEOTIDE SEQUENCE [LARGE SCALE GENOMIC DNA]</scope>
    <source>
        <strain evidence="10 11">2_1_59BFAA</strain>
    </source>
</reference>